<evidence type="ECO:0000256" key="4">
    <source>
        <dbReference type="ARBA" id="ARBA00022679"/>
    </source>
</evidence>
<keyword evidence="7" id="KW-1208">Phospholipid metabolism</keyword>
<comment type="domain">
    <text evidence="7">The HXXXXD motif is essential for acyltransferase activity and may constitute the binding site for the phosphate moiety of the glycerol-3-phosphate.</text>
</comment>
<keyword evidence="4 7" id="KW-0808">Transferase</keyword>
<keyword evidence="8" id="KW-0472">Membrane</keyword>
<dbReference type="GO" id="GO:0003841">
    <property type="term" value="F:1-acylglycerol-3-phosphate O-acyltransferase activity"/>
    <property type="evidence" value="ECO:0007669"/>
    <property type="project" value="UniProtKB-UniRule"/>
</dbReference>
<dbReference type="GO" id="GO:0016020">
    <property type="term" value="C:membrane"/>
    <property type="evidence" value="ECO:0007669"/>
    <property type="project" value="InterPro"/>
</dbReference>
<sequence>MLRTLIWFTYFFLYLLIVSPSLRKARQLQKRDGKAADKFVQQKAERWARRLFHLAGGKANVYGRENIPEEEPVLFVSNHQGNFDIPLLLHTAGRKIGFISKKEVKRIPLISSWMELLGCVFIDRKDRRQAVQMLREGADNLRTGSSLVIFPEGTRNKGGTTGLFKKGSFKMAQLSGVAIVPVSISGSYKMMEANNGKMKPAEVNITYGKPMRDHIENRISLDELAEQIQKEVEKNI</sequence>
<dbReference type="SUPFAM" id="SSF69593">
    <property type="entry name" value="Glycerol-3-phosphate (1)-acyltransferase"/>
    <property type="match status" value="1"/>
</dbReference>
<evidence type="ECO:0000313" key="10">
    <source>
        <dbReference type="EMBL" id="PTL39341.1"/>
    </source>
</evidence>
<evidence type="ECO:0000256" key="2">
    <source>
        <dbReference type="ARBA" id="ARBA00008655"/>
    </source>
</evidence>
<dbReference type="PANTHER" id="PTHR10434:SF64">
    <property type="entry name" value="1-ACYL-SN-GLYCEROL-3-PHOSPHATE ACYLTRANSFERASE-RELATED"/>
    <property type="match status" value="1"/>
</dbReference>
<dbReference type="CDD" id="cd07989">
    <property type="entry name" value="LPLAT_AGPAT-like"/>
    <property type="match status" value="1"/>
</dbReference>
<comment type="catalytic activity">
    <reaction evidence="7">
        <text>a 1-acyl-sn-glycero-3-phosphate + an acyl-CoA = a 1,2-diacyl-sn-glycero-3-phosphate + CoA</text>
        <dbReference type="Rhea" id="RHEA:19709"/>
        <dbReference type="ChEBI" id="CHEBI:57287"/>
        <dbReference type="ChEBI" id="CHEBI:57970"/>
        <dbReference type="ChEBI" id="CHEBI:58342"/>
        <dbReference type="ChEBI" id="CHEBI:58608"/>
        <dbReference type="EC" id="2.3.1.51"/>
    </reaction>
</comment>
<keyword evidence="8" id="KW-0812">Transmembrane</keyword>
<evidence type="ECO:0000259" key="9">
    <source>
        <dbReference type="SMART" id="SM00563"/>
    </source>
</evidence>
<comment type="pathway">
    <text evidence="1">Lipid metabolism.</text>
</comment>
<evidence type="ECO:0000256" key="1">
    <source>
        <dbReference type="ARBA" id="ARBA00005189"/>
    </source>
</evidence>
<gene>
    <name evidence="10" type="ORF">C6Y45_06935</name>
</gene>
<keyword evidence="6 7" id="KW-0012">Acyltransferase</keyword>
<feature type="domain" description="Phospholipid/glycerol acyltransferase" evidence="9">
    <location>
        <begin position="73"/>
        <end position="187"/>
    </location>
</feature>
<dbReference type="InterPro" id="IPR002123">
    <property type="entry name" value="Plipid/glycerol_acylTrfase"/>
</dbReference>
<dbReference type="RefSeq" id="WP_107584503.1">
    <property type="nucleotide sequence ID" value="NZ_PZJJ01000008.1"/>
</dbReference>
<keyword evidence="5 7" id="KW-0443">Lipid metabolism</keyword>
<evidence type="ECO:0000256" key="8">
    <source>
        <dbReference type="SAM" id="Phobius"/>
    </source>
</evidence>
<dbReference type="OrthoDB" id="9803035at2"/>
<protein>
    <recommendedName>
        <fullName evidence="7">1-acyl-sn-glycerol-3-phosphate acyltransferase</fullName>
        <ecNumber evidence="7">2.3.1.51</ecNumber>
    </recommendedName>
</protein>
<keyword evidence="11" id="KW-1185">Reference proteome</keyword>
<evidence type="ECO:0000313" key="11">
    <source>
        <dbReference type="Proteomes" id="UP000240509"/>
    </source>
</evidence>
<comment type="caution">
    <text evidence="10">The sequence shown here is derived from an EMBL/GenBank/DDBJ whole genome shotgun (WGS) entry which is preliminary data.</text>
</comment>
<dbReference type="GO" id="GO:0006654">
    <property type="term" value="P:phosphatidic acid biosynthetic process"/>
    <property type="evidence" value="ECO:0007669"/>
    <property type="project" value="TreeGrafter"/>
</dbReference>
<feature type="transmembrane region" description="Helical" evidence="8">
    <location>
        <begin position="6"/>
        <end position="22"/>
    </location>
</feature>
<evidence type="ECO:0000256" key="3">
    <source>
        <dbReference type="ARBA" id="ARBA00022516"/>
    </source>
</evidence>
<keyword evidence="3 7" id="KW-0444">Lipid biosynthesis</keyword>
<keyword evidence="8" id="KW-1133">Transmembrane helix</keyword>
<dbReference type="EC" id="2.3.1.51" evidence="7"/>
<dbReference type="Pfam" id="PF01553">
    <property type="entry name" value="Acyltransferase"/>
    <property type="match status" value="1"/>
</dbReference>
<dbReference type="Proteomes" id="UP000240509">
    <property type="component" value="Unassembled WGS sequence"/>
</dbReference>
<dbReference type="NCBIfam" id="TIGR00530">
    <property type="entry name" value="AGP_acyltrn"/>
    <property type="match status" value="1"/>
</dbReference>
<proteinExistence type="inferred from homology"/>
<comment type="similarity">
    <text evidence="2 7">Belongs to the 1-acyl-sn-glycerol-3-phosphate acyltransferase family.</text>
</comment>
<organism evidence="10 11">
    <name type="scientific">Alkalicoccus saliphilus</name>
    <dbReference type="NCBI Taxonomy" id="200989"/>
    <lineage>
        <taxon>Bacteria</taxon>
        <taxon>Bacillati</taxon>
        <taxon>Bacillota</taxon>
        <taxon>Bacilli</taxon>
        <taxon>Bacillales</taxon>
        <taxon>Bacillaceae</taxon>
        <taxon>Alkalicoccus</taxon>
    </lineage>
</organism>
<accession>A0A2T4U7F9</accession>
<dbReference type="PANTHER" id="PTHR10434">
    <property type="entry name" value="1-ACYL-SN-GLYCEROL-3-PHOSPHATE ACYLTRANSFERASE"/>
    <property type="match status" value="1"/>
</dbReference>
<evidence type="ECO:0000256" key="6">
    <source>
        <dbReference type="ARBA" id="ARBA00023315"/>
    </source>
</evidence>
<name>A0A2T4U7F9_9BACI</name>
<dbReference type="InterPro" id="IPR004552">
    <property type="entry name" value="AGP_acyltrans"/>
</dbReference>
<evidence type="ECO:0000256" key="5">
    <source>
        <dbReference type="ARBA" id="ARBA00023098"/>
    </source>
</evidence>
<dbReference type="EMBL" id="PZJJ01000008">
    <property type="protein sequence ID" value="PTL39341.1"/>
    <property type="molecule type" value="Genomic_DNA"/>
</dbReference>
<dbReference type="SMART" id="SM00563">
    <property type="entry name" value="PlsC"/>
    <property type="match status" value="1"/>
</dbReference>
<reference evidence="10 11" key="1">
    <citation type="submission" date="2018-03" db="EMBL/GenBank/DDBJ databases">
        <title>Alkalicoccus saliphilus sp. nov., isolated from a mineral pool.</title>
        <authorList>
            <person name="Zhao B."/>
        </authorList>
    </citation>
    <scope>NUCLEOTIDE SEQUENCE [LARGE SCALE GENOMIC DNA]</scope>
    <source>
        <strain evidence="10 11">6AG</strain>
    </source>
</reference>
<dbReference type="AlphaFoldDB" id="A0A2T4U7F9"/>
<keyword evidence="7" id="KW-0594">Phospholipid biosynthesis</keyword>
<evidence type="ECO:0000256" key="7">
    <source>
        <dbReference type="RuleBase" id="RU361267"/>
    </source>
</evidence>